<gene>
    <name evidence="1" type="ORF">CEXT_672031</name>
</gene>
<sequence>MNNQEAIKADHPLRERTSPIVPRHESLTIRSSQLPEANESVSKNEFAIRLLRTLTARRIVTYGSFYEPMPFR</sequence>
<keyword evidence="2" id="KW-1185">Reference proteome</keyword>
<dbReference type="AlphaFoldDB" id="A0AAV4RJG8"/>
<comment type="caution">
    <text evidence="1">The sequence shown here is derived from an EMBL/GenBank/DDBJ whole genome shotgun (WGS) entry which is preliminary data.</text>
</comment>
<accession>A0AAV4RJG8</accession>
<proteinExistence type="predicted"/>
<reference evidence="1 2" key="1">
    <citation type="submission" date="2021-06" db="EMBL/GenBank/DDBJ databases">
        <title>Caerostris extrusa draft genome.</title>
        <authorList>
            <person name="Kono N."/>
            <person name="Arakawa K."/>
        </authorList>
    </citation>
    <scope>NUCLEOTIDE SEQUENCE [LARGE SCALE GENOMIC DNA]</scope>
</reference>
<evidence type="ECO:0000313" key="2">
    <source>
        <dbReference type="Proteomes" id="UP001054945"/>
    </source>
</evidence>
<dbReference type="EMBL" id="BPLR01008103">
    <property type="protein sequence ID" value="GIY22078.1"/>
    <property type="molecule type" value="Genomic_DNA"/>
</dbReference>
<dbReference type="Proteomes" id="UP001054945">
    <property type="component" value="Unassembled WGS sequence"/>
</dbReference>
<protein>
    <submittedName>
        <fullName evidence="1">Uncharacterized protein</fullName>
    </submittedName>
</protein>
<evidence type="ECO:0000313" key="1">
    <source>
        <dbReference type="EMBL" id="GIY22078.1"/>
    </source>
</evidence>
<name>A0AAV4RJG8_CAEEX</name>
<organism evidence="1 2">
    <name type="scientific">Caerostris extrusa</name>
    <name type="common">Bark spider</name>
    <name type="synonym">Caerostris bankana</name>
    <dbReference type="NCBI Taxonomy" id="172846"/>
    <lineage>
        <taxon>Eukaryota</taxon>
        <taxon>Metazoa</taxon>
        <taxon>Ecdysozoa</taxon>
        <taxon>Arthropoda</taxon>
        <taxon>Chelicerata</taxon>
        <taxon>Arachnida</taxon>
        <taxon>Araneae</taxon>
        <taxon>Araneomorphae</taxon>
        <taxon>Entelegynae</taxon>
        <taxon>Araneoidea</taxon>
        <taxon>Araneidae</taxon>
        <taxon>Caerostris</taxon>
    </lineage>
</organism>